<dbReference type="SUPFAM" id="SSF141868">
    <property type="entry name" value="EAL domain-like"/>
    <property type="match status" value="1"/>
</dbReference>
<dbReference type="NCBIfam" id="TIGR00254">
    <property type="entry name" value="GGDEF"/>
    <property type="match status" value="1"/>
</dbReference>
<dbReference type="NCBIfam" id="TIGR00229">
    <property type="entry name" value="sensory_box"/>
    <property type="match status" value="1"/>
</dbReference>
<evidence type="ECO:0000259" key="2">
    <source>
        <dbReference type="PROSITE" id="PS50112"/>
    </source>
</evidence>
<dbReference type="PROSITE" id="PS50883">
    <property type="entry name" value="EAL"/>
    <property type="match status" value="1"/>
</dbReference>
<dbReference type="CDD" id="cd01948">
    <property type="entry name" value="EAL"/>
    <property type="match status" value="1"/>
</dbReference>
<dbReference type="Gene3D" id="3.20.20.450">
    <property type="entry name" value="EAL domain"/>
    <property type="match status" value="1"/>
</dbReference>
<dbReference type="Pfam" id="PF13185">
    <property type="entry name" value="GAF_2"/>
    <property type="match status" value="1"/>
</dbReference>
<dbReference type="PANTHER" id="PTHR44757">
    <property type="entry name" value="DIGUANYLATE CYCLASE DGCP"/>
    <property type="match status" value="1"/>
</dbReference>
<dbReference type="SMART" id="SM00052">
    <property type="entry name" value="EAL"/>
    <property type="match status" value="1"/>
</dbReference>
<keyword evidence="6" id="KW-1185">Reference proteome</keyword>
<dbReference type="EMBL" id="FNGI01000001">
    <property type="protein sequence ID" value="SDK92502.1"/>
    <property type="molecule type" value="Genomic_DNA"/>
</dbReference>
<dbReference type="Proteomes" id="UP000198654">
    <property type="component" value="Unassembled WGS sequence"/>
</dbReference>
<dbReference type="InterPro" id="IPR001633">
    <property type="entry name" value="EAL_dom"/>
</dbReference>
<dbReference type="RefSeq" id="WP_089725205.1">
    <property type="nucleotide sequence ID" value="NZ_FNGI01000001.1"/>
</dbReference>
<dbReference type="InterPro" id="IPR003018">
    <property type="entry name" value="GAF"/>
</dbReference>
<organism evidence="5 6">
    <name type="scientific">Modicisalibacter muralis</name>
    <dbReference type="NCBI Taxonomy" id="119000"/>
    <lineage>
        <taxon>Bacteria</taxon>
        <taxon>Pseudomonadati</taxon>
        <taxon>Pseudomonadota</taxon>
        <taxon>Gammaproteobacteria</taxon>
        <taxon>Oceanospirillales</taxon>
        <taxon>Halomonadaceae</taxon>
        <taxon>Modicisalibacter</taxon>
    </lineage>
</organism>
<dbReference type="InterPro" id="IPR052155">
    <property type="entry name" value="Biofilm_reg_signaling"/>
</dbReference>
<evidence type="ECO:0000256" key="1">
    <source>
        <dbReference type="SAM" id="MobiDB-lite"/>
    </source>
</evidence>
<proteinExistence type="predicted"/>
<dbReference type="InterPro" id="IPR029016">
    <property type="entry name" value="GAF-like_dom_sf"/>
</dbReference>
<dbReference type="OrthoDB" id="9176779at2"/>
<dbReference type="InterPro" id="IPR029787">
    <property type="entry name" value="Nucleotide_cyclase"/>
</dbReference>
<dbReference type="STRING" id="119000.SAMN05661010_00526"/>
<dbReference type="Gene3D" id="3.30.70.270">
    <property type="match status" value="1"/>
</dbReference>
<feature type="domain" description="PAS" evidence="2">
    <location>
        <begin position="368"/>
        <end position="413"/>
    </location>
</feature>
<dbReference type="Pfam" id="PF00563">
    <property type="entry name" value="EAL"/>
    <property type="match status" value="1"/>
</dbReference>
<name>A0A1G9FVX9_9GAMM</name>
<dbReference type="SMART" id="SM00065">
    <property type="entry name" value="GAF"/>
    <property type="match status" value="1"/>
</dbReference>
<dbReference type="CDD" id="cd01949">
    <property type="entry name" value="GGDEF"/>
    <property type="match status" value="1"/>
</dbReference>
<evidence type="ECO:0000259" key="3">
    <source>
        <dbReference type="PROSITE" id="PS50883"/>
    </source>
</evidence>
<protein>
    <submittedName>
        <fullName evidence="5">PAS domain S-box-containing protein/diguanylate cyclase (GGDEF) domain-containing protein</fullName>
    </submittedName>
</protein>
<accession>A0A1G9FVX9</accession>
<dbReference type="SUPFAM" id="SSF55785">
    <property type="entry name" value="PYP-like sensor domain (PAS domain)"/>
    <property type="match status" value="1"/>
</dbReference>
<dbReference type="Gene3D" id="3.30.450.20">
    <property type="entry name" value="PAS domain"/>
    <property type="match status" value="1"/>
</dbReference>
<dbReference type="InterPro" id="IPR035965">
    <property type="entry name" value="PAS-like_dom_sf"/>
</dbReference>
<sequence length="936" mass="104511">MTHRDHPNRSSRPQPGVKDRSRLAALESTRLLDTPFEERFDALTRLACRLFEVPIALISLVDEQRVWFKSVNGLTIRETPVEHSFCAHSLSSDSVMVVEDARHDSRFADSPLVTGPPHIRFYAGAPIHGPDNMPLGTFCITSDRPRVLSSKERDTLKSLARLTTLEIAHRRHQPELLIPDSEEALVQSIGAVINRAEQRHIAGTPPRLVLLELLDDLLRLTECEYGLVGEIKQQEKGAYLDILGMSLGDVTSQGQKFFMHGGRRLNLERMNALVDGRLSLPEIQIFSEDDLAQIHPHDLPASHPTLRNALMVPFMNDGRGVGMLLMANRRTHFNPERARRLLKPLMNIGGSLLASLYAESEKAALHAKLEEFRATLDATLDLILIFDEQSQRFIYCNQGALEQLGYSKEELIGMPPAKLLDSLSAGELDERLAPLRNGQQRLVRLNATLRRRNNEPLPVQAVVQRIRHDDSGRTNYIIVARDLRETLEAQREIDWITHHDSLTRQLNRAGFLQALMLNAPRRDDPAPLQMVLICGIDRFKRLNDAHGTALADTILCELAQRLTLALASYPEALLGRLSGDEFAINVNIAQDSNAFLLADWLRQQVEQHRFEAVEGLQLTVSIGVAVVCCGQVTAEELLRRANAALVRAKRQGRNRVRQYLSGMLDEASRHQSIERRLSGAFARGDFTLHFQPQWALNDLSCPIGAEALLRWKDEELGAIGPDVFIPILEESGMMVEVGRWIIDQALDHLVSARDQLPEGFFVSVNVSAIQLMDDAQLADHVVSALRWRDLPTSALELEITETALIQSPHWVGQQLEALHERGVNIALDDFGTGFSSLSHLKQFPFDTVKIDKSFIAGLPDSAEDRAIIESLLTLCRGFGRDVCAEGIETPAQLDFLRRLNCARAQGYLLARPSPSLQVIAEALPPSPDESKGTHSA</sequence>
<reference evidence="5 6" key="1">
    <citation type="submission" date="2016-10" db="EMBL/GenBank/DDBJ databases">
        <authorList>
            <person name="de Groot N.N."/>
        </authorList>
    </citation>
    <scope>NUCLEOTIDE SEQUENCE [LARGE SCALE GENOMIC DNA]</scope>
    <source>
        <strain evidence="5 6">DSM 14789</strain>
    </source>
</reference>
<dbReference type="CDD" id="cd00130">
    <property type="entry name" value="PAS"/>
    <property type="match status" value="1"/>
</dbReference>
<dbReference type="InterPro" id="IPR035919">
    <property type="entry name" value="EAL_sf"/>
</dbReference>
<evidence type="ECO:0000259" key="4">
    <source>
        <dbReference type="PROSITE" id="PS50887"/>
    </source>
</evidence>
<dbReference type="SUPFAM" id="SSF55781">
    <property type="entry name" value="GAF domain-like"/>
    <property type="match status" value="1"/>
</dbReference>
<dbReference type="Pfam" id="PF00990">
    <property type="entry name" value="GGDEF"/>
    <property type="match status" value="1"/>
</dbReference>
<dbReference type="AlphaFoldDB" id="A0A1G9FVX9"/>
<dbReference type="InterPro" id="IPR000014">
    <property type="entry name" value="PAS"/>
</dbReference>
<dbReference type="InterPro" id="IPR000160">
    <property type="entry name" value="GGDEF_dom"/>
</dbReference>
<dbReference type="PROSITE" id="PS50887">
    <property type="entry name" value="GGDEF"/>
    <property type="match status" value="1"/>
</dbReference>
<dbReference type="SMART" id="SM00267">
    <property type="entry name" value="GGDEF"/>
    <property type="match status" value="1"/>
</dbReference>
<dbReference type="Pfam" id="PF13426">
    <property type="entry name" value="PAS_9"/>
    <property type="match status" value="1"/>
</dbReference>
<dbReference type="PANTHER" id="PTHR44757:SF2">
    <property type="entry name" value="BIOFILM ARCHITECTURE MAINTENANCE PROTEIN MBAA"/>
    <property type="match status" value="1"/>
</dbReference>
<feature type="region of interest" description="Disordered" evidence="1">
    <location>
        <begin position="1"/>
        <end position="20"/>
    </location>
</feature>
<dbReference type="Pfam" id="PF01590">
    <property type="entry name" value="GAF"/>
    <property type="match status" value="1"/>
</dbReference>
<dbReference type="Gene3D" id="3.30.450.40">
    <property type="match status" value="1"/>
</dbReference>
<gene>
    <name evidence="5" type="ORF">SAMN05661010_00526</name>
</gene>
<feature type="domain" description="GGDEF" evidence="4">
    <location>
        <begin position="527"/>
        <end position="661"/>
    </location>
</feature>
<dbReference type="SUPFAM" id="SSF55073">
    <property type="entry name" value="Nucleotide cyclase"/>
    <property type="match status" value="1"/>
</dbReference>
<evidence type="ECO:0000313" key="6">
    <source>
        <dbReference type="Proteomes" id="UP000198654"/>
    </source>
</evidence>
<evidence type="ECO:0000313" key="5">
    <source>
        <dbReference type="EMBL" id="SDK92502.1"/>
    </source>
</evidence>
<dbReference type="SMART" id="SM00091">
    <property type="entry name" value="PAS"/>
    <property type="match status" value="1"/>
</dbReference>
<feature type="domain" description="EAL" evidence="3">
    <location>
        <begin position="670"/>
        <end position="926"/>
    </location>
</feature>
<dbReference type="PROSITE" id="PS50112">
    <property type="entry name" value="PAS"/>
    <property type="match status" value="1"/>
</dbReference>
<dbReference type="InterPro" id="IPR043128">
    <property type="entry name" value="Rev_trsase/Diguanyl_cyclase"/>
</dbReference>